<evidence type="ECO:0000313" key="3">
    <source>
        <dbReference type="Proteomes" id="UP000005317"/>
    </source>
</evidence>
<proteinExistence type="predicted"/>
<dbReference type="OrthoDB" id="9791898at2"/>
<gene>
    <name evidence="2" type="ORF">Thini_0553</name>
</gene>
<feature type="domain" description="PIN-like" evidence="1">
    <location>
        <begin position="11"/>
        <end position="109"/>
    </location>
</feature>
<reference evidence="3" key="1">
    <citation type="journal article" date="2011" name="Stand. Genomic Sci.">
        <title>Genome sequence of the filamentous, gliding Thiothrix nivea neotype strain (JP2(T)).</title>
        <authorList>
            <person name="Lapidus A."/>
            <person name="Nolan M."/>
            <person name="Lucas S."/>
            <person name="Glavina Del Rio T."/>
            <person name="Tice H."/>
            <person name="Cheng J.F."/>
            <person name="Tapia R."/>
            <person name="Han C."/>
            <person name="Goodwin L."/>
            <person name="Pitluck S."/>
            <person name="Liolios K."/>
            <person name="Pagani I."/>
            <person name="Ivanova N."/>
            <person name="Huntemann M."/>
            <person name="Mavromatis K."/>
            <person name="Mikhailova N."/>
            <person name="Pati A."/>
            <person name="Chen A."/>
            <person name="Palaniappan K."/>
            <person name="Land M."/>
            <person name="Brambilla E.M."/>
            <person name="Rohde M."/>
            <person name="Abt B."/>
            <person name="Verbarg S."/>
            <person name="Goker M."/>
            <person name="Bristow J."/>
            <person name="Eisen J.A."/>
            <person name="Markowitz V."/>
            <person name="Hugenholtz P."/>
            <person name="Kyrpides N.C."/>
            <person name="Klenk H.P."/>
            <person name="Woyke T."/>
        </authorList>
    </citation>
    <scope>NUCLEOTIDE SEQUENCE [LARGE SCALE GENOMIC DNA]</scope>
    <source>
        <strain evidence="3">ATCC 35100 / DSM 5205 / JP2</strain>
    </source>
</reference>
<protein>
    <recommendedName>
        <fullName evidence="1">PIN-like domain-containing protein</fullName>
    </recommendedName>
</protein>
<dbReference type="AlphaFoldDB" id="A0A656H8Y6"/>
<name>A0A656H8Y6_THINJ</name>
<organism evidence="2 3">
    <name type="scientific">Thiothrix nivea (strain ATCC 35100 / DSM 5205 / JP2)</name>
    <dbReference type="NCBI Taxonomy" id="870187"/>
    <lineage>
        <taxon>Bacteria</taxon>
        <taxon>Pseudomonadati</taxon>
        <taxon>Pseudomonadota</taxon>
        <taxon>Gammaproteobacteria</taxon>
        <taxon>Thiotrichales</taxon>
        <taxon>Thiotrichaceae</taxon>
        <taxon>Thiothrix</taxon>
    </lineage>
</organism>
<accession>A0A656H8Y6</accession>
<keyword evidence="3" id="KW-1185">Reference proteome</keyword>
<dbReference type="Proteomes" id="UP000005317">
    <property type="component" value="Unassembled WGS sequence"/>
</dbReference>
<evidence type="ECO:0000313" key="2">
    <source>
        <dbReference type="EMBL" id="EIJ33191.1"/>
    </source>
</evidence>
<dbReference type="RefSeq" id="WP_002707145.1">
    <property type="nucleotide sequence ID" value="NZ_JH651384.1"/>
</dbReference>
<sequence length="201" mass="22749">METPKRTNYILVDFENTQAIDLALIKNKPVVVILLIGEKQKHLPVTLVRQLLEFPDKVRLIESAGSGKNALDFILACQVGQLSQQDPAGFYHIVSKDKGFDPLVAHLKQQKIFAARHDAFAQIPLFVDQRTVSSNDKIQLLTEYFTKHAKNRPAKRTSLIAYINAVFAKQLPESEVLGLVQVLEQRKLITFNNHDKVSYCL</sequence>
<evidence type="ECO:0000259" key="1">
    <source>
        <dbReference type="Pfam" id="PF18475"/>
    </source>
</evidence>
<dbReference type="EMBL" id="JH651384">
    <property type="protein sequence ID" value="EIJ33191.1"/>
    <property type="molecule type" value="Genomic_DNA"/>
</dbReference>
<dbReference type="InterPro" id="IPR041494">
    <property type="entry name" value="PIN7"/>
</dbReference>
<dbReference type="Pfam" id="PF18475">
    <property type="entry name" value="PIN7"/>
    <property type="match status" value="1"/>
</dbReference>